<feature type="region of interest" description="Disordered" evidence="1">
    <location>
        <begin position="1"/>
        <end position="24"/>
    </location>
</feature>
<feature type="region of interest" description="Disordered" evidence="1">
    <location>
        <begin position="43"/>
        <end position="100"/>
    </location>
</feature>
<proteinExistence type="predicted"/>
<evidence type="ECO:0000256" key="1">
    <source>
        <dbReference type="SAM" id="MobiDB-lite"/>
    </source>
</evidence>
<feature type="compositionally biased region" description="Basic and acidic residues" evidence="1">
    <location>
        <begin position="45"/>
        <end position="55"/>
    </location>
</feature>
<sequence length="100" mass="10845">MRLDTPQPSSPASAAAEAIQGPRNNQHILCRKKIEAASTCHPAIRVREPSRDKSASFRPFPPYPPQCSRWPKSLPAPLRTSNTPEPSSRGLSPAKSTSST</sequence>
<evidence type="ECO:0000313" key="3">
    <source>
        <dbReference type="Proteomes" id="UP000324767"/>
    </source>
</evidence>
<feature type="compositionally biased region" description="Low complexity" evidence="1">
    <location>
        <begin position="1"/>
        <end position="18"/>
    </location>
</feature>
<accession>A0A5M8PTU6</accession>
<dbReference type="Proteomes" id="UP000324767">
    <property type="component" value="Unassembled WGS sequence"/>
</dbReference>
<protein>
    <submittedName>
        <fullName evidence="2">Uncharacterized protein</fullName>
    </submittedName>
</protein>
<comment type="caution">
    <text evidence="2">The sequence shown here is derived from an EMBL/GenBank/DDBJ whole genome shotgun (WGS) entry which is preliminary data.</text>
</comment>
<name>A0A5M8PTU6_9LECA</name>
<feature type="compositionally biased region" description="Polar residues" evidence="1">
    <location>
        <begin position="79"/>
        <end position="100"/>
    </location>
</feature>
<reference evidence="2 3" key="1">
    <citation type="submission" date="2019-09" db="EMBL/GenBank/DDBJ databases">
        <title>The hologenome of the rock-dwelling lichen Lasallia pustulata.</title>
        <authorList>
            <person name="Greshake Tzovaras B."/>
            <person name="Segers F."/>
            <person name="Bicker A."/>
            <person name="Dal Grande F."/>
            <person name="Otte J."/>
            <person name="Hankeln T."/>
            <person name="Schmitt I."/>
            <person name="Ebersberger I."/>
        </authorList>
    </citation>
    <scope>NUCLEOTIDE SEQUENCE [LARGE SCALE GENOMIC DNA]</scope>
    <source>
        <strain evidence="2">A1-1</strain>
    </source>
</reference>
<evidence type="ECO:0000313" key="2">
    <source>
        <dbReference type="EMBL" id="KAA6412442.1"/>
    </source>
</evidence>
<gene>
    <name evidence="2" type="ORF">FRX48_03433</name>
</gene>
<organism evidence="2 3">
    <name type="scientific">Lasallia pustulata</name>
    <dbReference type="NCBI Taxonomy" id="136370"/>
    <lineage>
        <taxon>Eukaryota</taxon>
        <taxon>Fungi</taxon>
        <taxon>Dikarya</taxon>
        <taxon>Ascomycota</taxon>
        <taxon>Pezizomycotina</taxon>
        <taxon>Lecanoromycetes</taxon>
        <taxon>OSLEUM clade</taxon>
        <taxon>Umbilicariomycetidae</taxon>
        <taxon>Umbilicariales</taxon>
        <taxon>Umbilicariaceae</taxon>
        <taxon>Lasallia</taxon>
    </lineage>
</organism>
<dbReference type="EMBL" id="VXIT01000005">
    <property type="protein sequence ID" value="KAA6412442.1"/>
    <property type="molecule type" value="Genomic_DNA"/>
</dbReference>
<dbReference type="AlphaFoldDB" id="A0A5M8PTU6"/>